<dbReference type="InterPro" id="IPR007110">
    <property type="entry name" value="Ig-like_dom"/>
</dbReference>
<feature type="domain" description="Protein kinase" evidence="3">
    <location>
        <begin position="416"/>
        <end position="667"/>
    </location>
</feature>
<dbReference type="Gene3D" id="2.60.40.10">
    <property type="entry name" value="Immunoglobulins"/>
    <property type="match status" value="2"/>
</dbReference>
<evidence type="ECO:0000256" key="1">
    <source>
        <dbReference type="ARBA" id="ARBA00023319"/>
    </source>
</evidence>
<feature type="domain" description="Fibronectin type-III" evidence="5">
    <location>
        <begin position="241"/>
        <end position="339"/>
    </location>
</feature>
<proteinExistence type="predicted"/>
<dbReference type="CDD" id="cd00063">
    <property type="entry name" value="FN3"/>
    <property type="match status" value="1"/>
</dbReference>
<evidence type="ECO:0000259" key="3">
    <source>
        <dbReference type="PROSITE" id="PS50011"/>
    </source>
</evidence>
<dbReference type="AlphaFoldDB" id="A0ABD6E5P3"/>
<name>A0ABD6E5P3_9BILA</name>
<protein>
    <submittedName>
        <fullName evidence="6">Uncharacterized protein</fullName>
    </submittedName>
</protein>
<feature type="compositionally biased region" description="Polar residues" evidence="2">
    <location>
        <begin position="221"/>
        <end position="233"/>
    </location>
</feature>
<dbReference type="Pfam" id="PF00069">
    <property type="entry name" value="Pkinase"/>
    <property type="match status" value="1"/>
</dbReference>
<dbReference type="PROSITE" id="PS50835">
    <property type="entry name" value="IG_LIKE"/>
    <property type="match status" value="1"/>
</dbReference>
<evidence type="ECO:0000313" key="6">
    <source>
        <dbReference type="EMBL" id="MFH4974950.1"/>
    </source>
</evidence>
<dbReference type="InterPro" id="IPR013783">
    <property type="entry name" value="Ig-like_fold"/>
</dbReference>
<dbReference type="Gene3D" id="1.10.510.10">
    <property type="entry name" value="Transferase(Phosphotransferase) domain 1"/>
    <property type="match status" value="1"/>
</dbReference>
<dbReference type="SUPFAM" id="SSF49265">
    <property type="entry name" value="Fibronectin type III"/>
    <property type="match status" value="1"/>
</dbReference>
<gene>
    <name evidence="6" type="ORF">AB6A40_001659</name>
</gene>
<dbReference type="InterPro" id="IPR000719">
    <property type="entry name" value="Prot_kinase_dom"/>
</dbReference>
<keyword evidence="7" id="KW-1185">Reference proteome</keyword>
<evidence type="ECO:0000259" key="5">
    <source>
        <dbReference type="PROSITE" id="PS50853"/>
    </source>
</evidence>
<dbReference type="Pfam" id="PF00041">
    <property type="entry name" value="fn3"/>
    <property type="match status" value="1"/>
</dbReference>
<dbReference type="InterPro" id="IPR013098">
    <property type="entry name" value="Ig_I-set"/>
</dbReference>
<sequence length="714" mass="81142">MNDLEKYRPKNIYKEEPIAVQRPQYADRDFPWESHYQIGPETFLLATRGPEFNARVRDYRRELFGEAAPYVMGGFLGFRNQDITVRERRRFTDLIREDPTIAESVENLNRDMRKSHNGAIRRIRSDISKLAPVATRKNTDGTFGAIFKKRLRDVAFLEGANMVTFECTVIGSPQPNVTWYHFESAITNDGKYTISRDNEICHLQIRSPTLAEVGEYSCTASNEHGSDRTSASLMTGDAPAPPGRPEIELASDTEVYITWETPLTSTGLECFTYKLEQRNAGENDFFAEWLLVSDSVDEEAAVVRNLNPQGIYQFRVTAKNAFGWGKPSLISRTIQTNPKNTPKLPIPLLQQQRHLCVLNKPAKSVRRGRTLGEIIEEDEEEEGEEDGERPTSALDGQTIVPEAITVNTSDNPLLRYKITSELFCGRFGIILGAIDTKIGSSAHRAIKITKASDAQREFDNLKTCQNENVAQIYAAYQRKNIFFIVLEELSEDIFQRFTYPESYNEEQVARSIAQLAAALHWIHFKGIAHMDIQPSNVMFTSRRSWQIKLIDFGSALAIGIDSRKPDTELNVYWAAPEMYQISQPPTVQSDIWGLGLISFCLLSGFHPFASEGDTDQEIRDCVLNERCNPNLIQMQASEESLRFVTWALKKDPLRRMRTDEALTHRWLNNATVMVRRRTNIKYASSRLRRTAVLTAALSAELDPSIVSLLSETKR</sequence>
<feature type="domain" description="Ig-like" evidence="4">
    <location>
        <begin position="132"/>
        <end position="234"/>
    </location>
</feature>
<feature type="region of interest" description="Disordered" evidence="2">
    <location>
        <begin position="372"/>
        <end position="395"/>
    </location>
</feature>
<accession>A0ABD6E5P3</accession>
<comment type="caution">
    <text evidence="6">The sequence shown here is derived from an EMBL/GenBank/DDBJ whole genome shotgun (WGS) entry which is preliminary data.</text>
</comment>
<evidence type="ECO:0000313" key="7">
    <source>
        <dbReference type="Proteomes" id="UP001608902"/>
    </source>
</evidence>
<dbReference type="InterPro" id="IPR003961">
    <property type="entry name" value="FN3_dom"/>
</dbReference>
<dbReference type="SUPFAM" id="SSF48726">
    <property type="entry name" value="Immunoglobulin"/>
    <property type="match status" value="1"/>
</dbReference>
<dbReference type="PROSITE" id="PS50853">
    <property type="entry name" value="FN3"/>
    <property type="match status" value="1"/>
</dbReference>
<reference evidence="6 7" key="1">
    <citation type="submission" date="2024-08" db="EMBL/GenBank/DDBJ databases">
        <title>Gnathostoma spinigerum genome.</title>
        <authorList>
            <person name="Gonzalez-Bertolin B."/>
            <person name="Monzon S."/>
            <person name="Zaballos A."/>
            <person name="Jimenez P."/>
            <person name="Dekumyoy P."/>
            <person name="Varona S."/>
            <person name="Cuesta I."/>
            <person name="Sumanam S."/>
            <person name="Adisakwattana P."/>
            <person name="Gasser R.B."/>
            <person name="Hernandez-Gonzalez A."/>
            <person name="Young N.D."/>
            <person name="Perteguer M.J."/>
        </authorList>
    </citation>
    <scope>NUCLEOTIDE SEQUENCE [LARGE SCALE GENOMIC DNA]</scope>
    <source>
        <strain evidence="6">AL3</strain>
        <tissue evidence="6">Liver</tissue>
    </source>
</reference>
<organism evidence="6 7">
    <name type="scientific">Gnathostoma spinigerum</name>
    <dbReference type="NCBI Taxonomy" id="75299"/>
    <lineage>
        <taxon>Eukaryota</taxon>
        <taxon>Metazoa</taxon>
        <taxon>Ecdysozoa</taxon>
        <taxon>Nematoda</taxon>
        <taxon>Chromadorea</taxon>
        <taxon>Rhabditida</taxon>
        <taxon>Spirurina</taxon>
        <taxon>Gnathostomatomorpha</taxon>
        <taxon>Gnathostomatoidea</taxon>
        <taxon>Gnathostomatidae</taxon>
        <taxon>Gnathostoma</taxon>
    </lineage>
</organism>
<dbReference type="InterPro" id="IPR011009">
    <property type="entry name" value="Kinase-like_dom_sf"/>
</dbReference>
<dbReference type="PANTHER" id="PTHR24347">
    <property type="entry name" value="SERINE/THREONINE-PROTEIN KINASE"/>
    <property type="match status" value="1"/>
</dbReference>
<dbReference type="SMART" id="SM00408">
    <property type="entry name" value="IGc2"/>
    <property type="match status" value="1"/>
</dbReference>
<dbReference type="InterPro" id="IPR003598">
    <property type="entry name" value="Ig_sub2"/>
</dbReference>
<dbReference type="SUPFAM" id="SSF56112">
    <property type="entry name" value="Protein kinase-like (PK-like)"/>
    <property type="match status" value="1"/>
</dbReference>
<dbReference type="Proteomes" id="UP001608902">
    <property type="component" value="Unassembled WGS sequence"/>
</dbReference>
<dbReference type="FunFam" id="2.60.40.10:FF:000107">
    <property type="entry name" value="Myosin, light chain kinase a"/>
    <property type="match status" value="1"/>
</dbReference>
<feature type="compositionally biased region" description="Acidic residues" evidence="2">
    <location>
        <begin position="374"/>
        <end position="387"/>
    </location>
</feature>
<dbReference type="CDD" id="cd00096">
    <property type="entry name" value="Ig"/>
    <property type="match status" value="1"/>
</dbReference>
<dbReference type="SMART" id="SM00060">
    <property type="entry name" value="FN3"/>
    <property type="match status" value="1"/>
</dbReference>
<dbReference type="PROSITE" id="PS50011">
    <property type="entry name" value="PROTEIN_KINASE_DOM"/>
    <property type="match status" value="1"/>
</dbReference>
<dbReference type="EMBL" id="JBGFUD010000640">
    <property type="protein sequence ID" value="MFH4974950.1"/>
    <property type="molecule type" value="Genomic_DNA"/>
</dbReference>
<evidence type="ECO:0000256" key="2">
    <source>
        <dbReference type="SAM" id="MobiDB-lite"/>
    </source>
</evidence>
<dbReference type="InterPro" id="IPR036116">
    <property type="entry name" value="FN3_sf"/>
</dbReference>
<keyword evidence="1" id="KW-0393">Immunoglobulin domain</keyword>
<evidence type="ECO:0000259" key="4">
    <source>
        <dbReference type="PROSITE" id="PS50835"/>
    </source>
</evidence>
<feature type="region of interest" description="Disordered" evidence="2">
    <location>
        <begin position="221"/>
        <end position="243"/>
    </location>
</feature>
<dbReference type="Pfam" id="PF07679">
    <property type="entry name" value="I-set"/>
    <property type="match status" value="1"/>
</dbReference>
<dbReference type="InterPro" id="IPR036179">
    <property type="entry name" value="Ig-like_dom_sf"/>
</dbReference>